<dbReference type="EMBL" id="CP029550">
    <property type="protein sequence ID" value="AWN41586.1"/>
    <property type="molecule type" value="Genomic_DNA"/>
</dbReference>
<dbReference type="InterPro" id="IPR036097">
    <property type="entry name" value="HisK_dim/P_sf"/>
</dbReference>
<evidence type="ECO:0000313" key="12">
    <source>
        <dbReference type="Proteomes" id="UP000245926"/>
    </source>
</evidence>
<dbReference type="InterPro" id="IPR050736">
    <property type="entry name" value="Sensor_HK_Regulatory"/>
</dbReference>
<dbReference type="SMART" id="SM00387">
    <property type="entry name" value="HATPase_c"/>
    <property type="match status" value="1"/>
</dbReference>
<feature type="transmembrane region" description="Helical" evidence="9">
    <location>
        <begin position="123"/>
        <end position="143"/>
    </location>
</feature>
<keyword evidence="12" id="KW-1185">Reference proteome</keyword>
<name>A0A2U8W8F5_9HYPH</name>
<keyword evidence="7" id="KW-0175">Coiled coil</keyword>
<dbReference type="InterPro" id="IPR036890">
    <property type="entry name" value="HATPase_C_sf"/>
</dbReference>
<evidence type="ECO:0000256" key="6">
    <source>
        <dbReference type="ARBA" id="ARBA00023012"/>
    </source>
</evidence>
<dbReference type="Gene3D" id="3.30.565.10">
    <property type="entry name" value="Histidine kinase-like ATPase, C-terminal domain"/>
    <property type="match status" value="1"/>
</dbReference>
<dbReference type="RefSeq" id="WP_109890737.1">
    <property type="nucleotide sequence ID" value="NZ_CP029550.1"/>
</dbReference>
<feature type="compositionally biased region" description="Basic and acidic residues" evidence="8">
    <location>
        <begin position="509"/>
        <end position="521"/>
    </location>
</feature>
<proteinExistence type="predicted"/>
<feature type="region of interest" description="Disordered" evidence="8">
    <location>
        <begin position="1"/>
        <end position="24"/>
    </location>
</feature>
<dbReference type="GO" id="GO:0000155">
    <property type="term" value="F:phosphorelay sensor kinase activity"/>
    <property type="evidence" value="ECO:0007669"/>
    <property type="project" value="InterPro"/>
</dbReference>
<keyword evidence="5 11" id="KW-0418">Kinase</keyword>
<evidence type="ECO:0000313" key="11">
    <source>
        <dbReference type="EMBL" id="AWN41586.1"/>
    </source>
</evidence>
<feature type="transmembrane region" description="Helical" evidence="9">
    <location>
        <begin position="149"/>
        <end position="166"/>
    </location>
</feature>
<dbReference type="PROSITE" id="PS50109">
    <property type="entry name" value="HIS_KIN"/>
    <property type="match status" value="1"/>
</dbReference>
<evidence type="ECO:0000256" key="7">
    <source>
        <dbReference type="SAM" id="Coils"/>
    </source>
</evidence>
<dbReference type="InterPro" id="IPR005467">
    <property type="entry name" value="His_kinase_dom"/>
</dbReference>
<dbReference type="SUPFAM" id="SSF55874">
    <property type="entry name" value="ATPase domain of HSP90 chaperone/DNA topoisomerase II/histidine kinase"/>
    <property type="match status" value="1"/>
</dbReference>
<dbReference type="Pfam" id="PF00512">
    <property type="entry name" value="HisKA"/>
    <property type="match status" value="1"/>
</dbReference>
<dbReference type="InterPro" id="IPR003661">
    <property type="entry name" value="HisK_dim/P_dom"/>
</dbReference>
<evidence type="ECO:0000256" key="4">
    <source>
        <dbReference type="ARBA" id="ARBA00022679"/>
    </source>
</evidence>
<evidence type="ECO:0000256" key="3">
    <source>
        <dbReference type="ARBA" id="ARBA00022553"/>
    </source>
</evidence>
<evidence type="ECO:0000256" key="2">
    <source>
        <dbReference type="ARBA" id="ARBA00012438"/>
    </source>
</evidence>
<keyword evidence="9" id="KW-0472">Membrane</keyword>
<organism evidence="11 12">
    <name type="scientific">Methylobacterium durans</name>
    <dbReference type="NCBI Taxonomy" id="2202825"/>
    <lineage>
        <taxon>Bacteria</taxon>
        <taxon>Pseudomonadati</taxon>
        <taxon>Pseudomonadota</taxon>
        <taxon>Alphaproteobacteria</taxon>
        <taxon>Hyphomicrobiales</taxon>
        <taxon>Methylobacteriaceae</taxon>
        <taxon>Methylobacterium</taxon>
    </lineage>
</organism>
<evidence type="ECO:0000259" key="10">
    <source>
        <dbReference type="PROSITE" id="PS50109"/>
    </source>
</evidence>
<dbReference type="PANTHER" id="PTHR43711">
    <property type="entry name" value="TWO-COMPONENT HISTIDINE KINASE"/>
    <property type="match status" value="1"/>
</dbReference>
<evidence type="ECO:0000256" key="9">
    <source>
        <dbReference type="SAM" id="Phobius"/>
    </source>
</evidence>
<keyword evidence="9" id="KW-1133">Transmembrane helix</keyword>
<dbReference type="OrthoDB" id="9801651at2"/>
<feature type="transmembrane region" description="Helical" evidence="9">
    <location>
        <begin position="86"/>
        <end position="103"/>
    </location>
</feature>
<protein>
    <recommendedName>
        <fullName evidence="2">histidine kinase</fullName>
        <ecNumber evidence="2">2.7.13.3</ecNumber>
    </recommendedName>
</protein>
<feature type="transmembrane region" description="Helical" evidence="9">
    <location>
        <begin position="60"/>
        <end position="80"/>
    </location>
</feature>
<dbReference type="CDD" id="cd00075">
    <property type="entry name" value="HATPase"/>
    <property type="match status" value="1"/>
</dbReference>
<keyword evidence="6" id="KW-0902">Two-component regulatory system</keyword>
<dbReference type="SUPFAM" id="SSF47384">
    <property type="entry name" value="Homodimeric domain of signal transducing histidine kinase"/>
    <property type="match status" value="1"/>
</dbReference>
<dbReference type="InterPro" id="IPR003594">
    <property type="entry name" value="HATPase_dom"/>
</dbReference>
<comment type="catalytic activity">
    <reaction evidence="1">
        <text>ATP + protein L-histidine = ADP + protein N-phospho-L-histidine.</text>
        <dbReference type="EC" id="2.7.13.3"/>
    </reaction>
</comment>
<dbReference type="PRINTS" id="PR00344">
    <property type="entry name" value="BCTRLSENSOR"/>
</dbReference>
<dbReference type="KEGG" id="mets:DK389_15085"/>
<evidence type="ECO:0000256" key="8">
    <source>
        <dbReference type="SAM" id="MobiDB-lite"/>
    </source>
</evidence>
<dbReference type="PANTHER" id="PTHR43711:SF26">
    <property type="entry name" value="SENSOR HISTIDINE KINASE RCSC"/>
    <property type="match status" value="1"/>
</dbReference>
<evidence type="ECO:0000256" key="5">
    <source>
        <dbReference type="ARBA" id="ARBA00022777"/>
    </source>
</evidence>
<dbReference type="SMART" id="SM00388">
    <property type="entry name" value="HisKA"/>
    <property type="match status" value="1"/>
</dbReference>
<dbReference type="Pfam" id="PF02518">
    <property type="entry name" value="HATPase_c"/>
    <property type="match status" value="1"/>
</dbReference>
<feature type="transmembrane region" description="Helical" evidence="9">
    <location>
        <begin position="195"/>
        <end position="217"/>
    </location>
</feature>
<dbReference type="Proteomes" id="UP000245926">
    <property type="component" value="Chromosome"/>
</dbReference>
<dbReference type="CDD" id="cd00082">
    <property type="entry name" value="HisKA"/>
    <property type="match status" value="1"/>
</dbReference>
<feature type="region of interest" description="Disordered" evidence="8">
    <location>
        <begin position="493"/>
        <end position="539"/>
    </location>
</feature>
<accession>A0A2U8W8F5</accession>
<dbReference type="EC" id="2.7.13.3" evidence="2"/>
<feature type="domain" description="Histidine kinase" evidence="10">
    <location>
        <begin position="264"/>
        <end position="485"/>
    </location>
</feature>
<evidence type="ECO:0000256" key="1">
    <source>
        <dbReference type="ARBA" id="ARBA00000085"/>
    </source>
</evidence>
<keyword evidence="9" id="KW-0812">Transmembrane</keyword>
<dbReference type="AlphaFoldDB" id="A0A2U8W8F5"/>
<gene>
    <name evidence="11" type="ORF">DK389_15085</name>
</gene>
<dbReference type="InterPro" id="IPR004358">
    <property type="entry name" value="Sig_transdc_His_kin-like_C"/>
</dbReference>
<keyword evidence="4" id="KW-0808">Transferase</keyword>
<sequence>MSDLTVEMVQRGRGPSAEEANRRRGIARDMRSAREKLTSSTGLERAFDYELLRLYAQYRIGAGIPLGLFAVVMAGASVFWVPHAIAAAWALCVFLAITLISSLSRRFLRQDKAEVSLAQWRRLFVAGEAIQGLCWSAMIGLGATGGRTFALFGLVIAAAIATMLAATVPAAAVAGLVPLALATLSLLLFSQHMDALLLVVMAVGAQLFFLGLARRLYTSTVGALQSRAEKDAIFTELEEAKANSDEARRRAEEANLAKSRFLATMSHELRTPLNAILGFSEVMKNEVFGPHTTASYQEYSTDIHDSGMHLLNLINEILDLSRIEAGRYEMNEEAVLLAHIVEECRHMMGLRARSKGQTFHDFVDDSLPKIWADERGLRQIVLNLLSNAVKFTPPGGEITIKVGWTSSGGQYVAVKDSGPGIPEDELGTVMSSFGRGSLAIKTAEQGSGLGLPIVKGLVDLHGGHFQLVSRPREGTEVIVTLPASRVMDTLPAVDVAAEAPPPRRSRPRGRPEAAHLSRVGEVESAGCGPGDGSGLSGQVAPLTLSLSRTGEGTCA</sequence>
<feature type="coiled-coil region" evidence="7">
    <location>
        <begin position="230"/>
        <end position="257"/>
    </location>
</feature>
<reference evidence="12" key="1">
    <citation type="submission" date="2018-05" db="EMBL/GenBank/DDBJ databases">
        <title>Complete Genome Sequence of Methylobacterium sp. 17SD2-17.</title>
        <authorList>
            <person name="Srinivasan S."/>
        </authorList>
    </citation>
    <scope>NUCLEOTIDE SEQUENCE [LARGE SCALE GENOMIC DNA]</scope>
    <source>
        <strain evidence="12">17SD2-17</strain>
    </source>
</reference>
<keyword evidence="3" id="KW-0597">Phosphoprotein</keyword>
<dbReference type="Gene3D" id="1.10.287.130">
    <property type="match status" value="1"/>
</dbReference>